<organism evidence="4 5">
    <name type="scientific">candidate division WS5 bacterium</name>
    <dbReference type="NCBI Taxonomy" id="2093353"/>
    <lineage>
        <taxon>Bacteria</taxon>
        <taxon>candidate division WS5</taxon>
    </lineage>
</organism>
<comment type="similarity">
    <text evidence="1">Belongs to the HypE family.</text>
</comment>
<dbReference type="InterPro" id="IPR010918">
    <property type="entry name" value="PurM-like_C_dom"/>
</dbReference>
<dbReference type="PANTHER" id="PTHR30303">
    <property type="entry name" value="HYDROGENASE ISOENZYMES FORMATION PROTEIN HYPE"/>
    <property type="match status" value="1"/>
</dbReference>
<accession>A0A419DGW6</accession>
<dbReference type="InterPro" id="IPR016188">
    <property type="entry name" value="PurM-like_N"/>
</dbReference>
<dbReference type="NCBIfam" id="TIGR02124">
    <property type="entry name" value="hypE"/>
    <property type="match status" value="1"/>
</dbReference>
<evidence type="ECO:0000313" key="4">
    <source>
        <dbReference type="EMBL" id="RJO62317.1"/>
    </source>
</evidence>
<dbReference type="SUPFAM" id="SSF55326">
    <property type="entry name" value="PurM N-terminal domain-like"/>
    <property type="match status" value="1"/>
</dbReference>
<evidence type="ECO:0000259" key="3">
    <source>
        <dbReference type="Pfam" id="PF02769"/>
    </source>
</evidence>
<dbReference type="PIRSF" id="PIRSF005644">
    <property type="entry name" value="Hdrgns_mtr_HypE"/>
    <property type="match status" value="1"/>
</dbReference>
<gene>
    <name evidence="4" type="primary">hypE</name>
    <name evidence="4" type="ORF">C4544_00545</name>
</gene>
<dbReference type="InterPro" id="IPR036676">
    <property type="entry name" value="PurM-like_C_sf"/>
</dbReference>
<dbReference type="AlphaFoldDB" id="A0A419DGW6"/>
<feature type="domain" description="PurM-like C-terminal" evidence="3">
    <location>
        <begin position="162"/>
        <end position="304"/>
    </location>
</feature>
<dbReference type="GO" id="GO:0051604">
    <property type="term" value="P:protein maturation"/>
    <property type="evidence" value="ECO:0007669"/>
    <property type="project" value="TreeGrafter"/>
</dbReference>
<protein>
    <submittedName>
        <fullName evidence="4">Hydrogenase expression/formation protein HypE</fullName>
    </submittedName>
</protein>
<reference evidence="4 5" key="1">
    <citation type="journal article" date="2017" name="ISME J.">
        <title>Energy and carbon metabolisms in a deep terrestrial subsurface fluid microbial community.</title>
        <authorList>
            <person name="Momper L."/>
            <person name="Jungbluth S.P."/>
            <person name="Lee M.D."/>
            <person name="Amend J.P."/>
        </authorList>
    </citation>
    <scope>NUCLEOTIDE SEQUENCE [LARGE SCALE GENOMIC DNA]</scope>
    <source>
        <strain evidence="4">SURF_29</strain>
    </source>
</reference>
<dbReference type="Pfam" id="PF02769">
    <property type="entry name" value="AIRS_C"/>
    <property type="match status" value="1"/>
</dbReference>
<dbReference type="Pfam" id="PF00586">
    <property type="entry name" value="AIRS"/>
    <property type="match status" value="1"/>
</dbReference>
<dbReference type="SUPFAM" id="SSF56042">
    <property type="entry name" value="PurM C-terminal domain-like"/>
    <property type="match status" value="1"/>
</dbReference>
<evidence type="ECO:0000259" key="2">
    <source>
        <dbReference type="Pfam" id="PF00586"/>
    </source>
</evidence>
<dbReference type="InterPro" id="IPR036921">
    <property type="entry name" value="PurM-like_N_sf"/>
</dbReference>
<dbReference type="EMBL" id="QZJW01000002">
    <property type="protein sequence ID" value="RJO62317.1"/>
    <property type="molecule type" value="Genomic_DNA"/>
</dbReference>
<dbReference type="InterPro" id="IPR011854">
    <property type="entry name" value="HypE"/>
</dbReference>
<comment type="caution">
    <text evidence="4">The sequence shown here is derived from an EMBL/GenBank/DDBJ whole genome shotgun (WGS) entry which is preliminary data.</text>
</comment>
<feature type="domain" description="PurM-like N-terminal" evidence="2">
    <location>
        <begin position="40"/>
        <end position="152"/>
    </location>
</feature>
<name>A0A419DGW6_9BACT</name>
<evidence type="ECO:0000256" key="1">
    <source>
        <dbReference type="ARBA" id="ARBA00006243"/>
    </source>
</evidence>
<proteinExistence type="inferred from homology"/>
<dbReference type="Proteomes" id="UP000285655">
    <property type="component" value="Unassembled WGS sequence"/>
</dbReference>
<dbReference type="PANTHER" id="PTHR30303:SF4">
    <property type="entry name" value="HYDROGENASE EXPRESSION_FORMATION PROTEIN HYPE"/>
    <property type="match status" value="1"/>
</dbReference>
<dbReference type="Gene3D" id="3.30.1330.10">
    <property type="entry name" value="PurM-like, N-terminal domain"/>
    <property type="match status" value="1"/>
</dbReference>
<evidence type="ECO:0000313" key="5">
    <source>
        <dbReference type="Proteomes" id="UP000285655"/>
    </source>
</evidence>
<dbReference type="Gene3D" id="3.90.650.10">
    <property type="entry name" value="PurM-like C-terminal domain"/>
    <property type="match status" value="1"/>
</dbReference>
<sequence>MDNNESIELDHGGGGYKSWQLLQEVRGILKERGKWQNCEDDAAIYDLGNEKLVFTSDGFIVDPIFFPGGDIGKIAMCGTINDLSVMGAKPLGISLSIVIEEGFPKKDLMRIIRSINQVSQEAGVPIVTGDTKVTPRGKLDKIEITTSGVGIAKKIIPNNGIKPGDIIIATGDLGEHSVTLLASRFNYKTKLKTDSKPLNHEIEEVGDYLNSCKDPTRGGLAANIVEMAEKSKVKIVLDEKTLPYKKEVVAVSELLGIDIFSLASEGRFIASVSPENADKVLGILKKFNKEAKIIGVAEKGFGVYLKTNLGALRPIEMPKGKLIPRIC</sequence>